<sequence>MPSTDCTRRGVLATASACLGASLAGCYGTEIQGSPEAGLDDSSSHSSSVDLSGKYSSTHEYEVRFARAETDDPFVFPDEAAVDAYEDDPDSAWLNSTVFVLDDAAVDELRIETETDGLRSFVAATDFASESIVIQQQSIGDCYYREVTGVEARDDSFRAHYCRWLKDPTTRCTADKDVMEAVAIRVARPYEDEPSSRGSSESAVCRGGAPDADASENQSVNGGGDR</sequence>
<reference evidence="2 3" key="1">
    <citation type="journal article" date="2014" name="PLoS Genet.">
        <title>Phylogenetically driven sequencing of extremely halophilic archaea reveals strategies for static and dynamic osmo-response.</title>
        <authorList>
            <person name="Becker E.A."/>
            <person name="Seitzer P.M."/>
            <person name="Tritt A."/>
            <person name="Larsen D."/>
            <person name="Krusor M."/>
            <person name="Yao A.I."/>
            <person name="Wu D."/>
            <person name="Madern D."/>
            <person name="Eisen J.A."/>
            <person name="Darling A.E."/>
            <person name="Facciotti M.T."/>
        </authorList>
    </citation>
    <scope>NUCLEOTIDE SEQUENCE [LARGE SCALE GENOMIC DNA]</scope>
    <source>
        <strain evidence="2 3">JCM 14624</strain>
    </source>
</reference>
<dbReference type="Proteomes" id="UP000011560">
    <property type="component" value="Unassembled WGS sequence"/>
</dbReference>
<dbReference type="RefSeq" id="WP_007697000.1">
    <property type="nucleotide sequence ID" value="NZ_AOIQ01000006.1"/>
</dbReference>
<comment type="caution">
    <text evidence="2">The sequence shown here is derived from an EMBL/GenBank/DDBJ whole genome shotgun (WGS) entry which is preliminary data.</text>
</comment>
<organism evidence="2 3">
    <name type="scientific">Halovivax asiaticus JCM 14624</name>
    <dbReference type="NCBI Taxonomy" id="1227490"/>
    <lineage>
        <taxon>Archaea</taxon>
        <taxon>Methanobacteriati</taxon>
        <taxon>Methanobacteriota</taxon>
        <taxon>Stenosarchaea group</taxon>
        <taxon>Halobacteria</taxon>
        <taxon>Halobacteriales</taxon>
        <taxon>Natrialbaceae</taxon>
        <taxon>Halovivax</taxon>
    </lineage>
</organism>
<proteinExistence type="predicted"/>
<dbReference type="AlphaFoldDB" id="M0BTY3"/>
<gene>
    <name evidence="2" type="ORF">C479_01891</name>
</gene>
<keyword evidence="3" id="KW-1185">Reference proteome</keyword>
<evidence type="ECO:0000313" key="3">
    <source>
        <dbReference type="Proteomes" id="UP000011560"/>
    </source>
</evidence>
<dbReference type="EMBL" id="AOIQ01000006">
    <property type="protein sequence ID" value="ELZ13557.1"/>
    <property type="molecule type" value="Genomic_DNA"/>
</dbReference>
<evidence type="ECO:0000256" key="1">
    <source>
        <dbReference type="SAM" id="MobiDB-lite"/>
    </source>
</evidence>
<protein>
    <submittedName>
        <fullName evidence="2">Uncharacterized protein</fullName>
    </submittedName>
</protein>
<name>M0BTY3_9EURY</name>
<evidence type="ECO:0000313" key="2">
    <source>
        <dbReference type="EMBL" id="ELZ13557.1"/>
    </source>
</evidence>
<dbReference type="OrthoDB" id="242771at2157"/>
<dbReference type="STRING" id="1227490.C479_01891"/>
<accession>M0BTY3</accession>
<feature type="region of interest" description="Disordered" evidence="1">
    <location>
        <begin position="188"/>
        <end position="226"/>
    </location>
</feature>